<dbReference type="EMBL" id="CP002546">
    <property type="protein sequence ID" value="ADY58020.1"/>
    <property type="molecule type" value="Genomic_DNA"/>
</dbReference>
<dbReference type="Proteomes" id="UP000006860">
    <property type="component" value="Chromosome"/>
</dbReference>
<dbReference type="CDD" id="cd00198">
    <property type="entry name" value="vWFA"/>
    <property type="match status" value="1"/>
</dbReference>
<dbReference type="HOGENOM" id="CLU_058415_0_0_0"/>
<keyword evidence="1" id="KW-0812">Transmembrane</keyword>
<evidence type="ECO:0000313" key="4">
    <source>
        <dbReference type="Proteomes" id="UP000006860"/>
    </source>
</evidence>
<dbReference type="InterPro" id="IPR028087">
    <property type="entry name" value="Tad_N"/>
</dbReference>
<dbReference type="InterPro" id="IPR002035">
    <property type="entry name" value="VWF_A"/>
</dbReference>
<dbReference type="PANTHER" id="PTHR10579">
    <property type="entry name" value="CALCIUM-ACTIVATED CHLORIDE CHANNEL REGULATOR"/>
    <property type="match status" value="1"/>
</dbReference>
<dbReference type="AlphaFoldDB" id="F0SRF9"/>
<dbReference type="Pfam" id="PF09977">
    <property type="entry name" value="Tad_C"/>
    <property type="match status" value="1"/>
</dbReference>
<dbReference type="Pfam" id="PF00092">
    <property type="entry name" value="VWA"/>
    <property type="match status" value="1"/>
</dbReference>
<name>F0SRF9_RUBBR</name>
<keyword evidence="1" id="KW-0472">Membrane</keyword>
<dbReference type="eggNOG" id="COG2304">
    <property type="taxonomic scope" value="Bacteria"/>
</dbReference>
<dbReference type="PROSITE" id="PS50234">
    <property type="entry name" value="VWFA"/>
    <property type="match status" value="1"/>
</dbReference>
<organism evidence="3 4">
    <name type="scientific">Rubinisphaera brasiliensis (strain ATCC 49424 / DSM 5305 / JCM 21570 / IAM 15109 / NBRC 103401 / IFAM 1448)</name>
    <name type="common">Planctomyces brasiliensis</name>
    <dbReference type="NCBI Taxonomy" id="756272"/>
    <lineage>
        <taxon>Bacteria</taxon>
        <taxon>Pseudomonadati</taxon>
        <taxon>Planctomycetota</taxon>
        <taxon>Planctomycetia</taxon>
        <taxon>Planctomycetales</taxon>
        <taxon>Planctomycetaceae</taxon>
        <taxon>Rubinisphaera</taxon>
    </lineage>
</organism>
<proteinExistence type="predicted"/>
<accession>F0SRF9</accession>
<gene>
    <name evidence="3" type="ordered locus">Plabr_0393</name>
</gene>
<dbReference type="SMART" id="SM00327">
    <property type="entry name" value="VWA"/>
    <property type="match status" value="1"/>
</dbReference>
<keyword evidence="4" id="KW-1185">Reference proteome</keyword>
<dbReference type="KEGG" id="pbs:Plabr_0393"/>
<dbReference type="PANTHER" id="PTHR10579:SF43">
    <property type="entry name" value="ZINC FINGER (C3HC4-TYPE RING FINGER) FAMILY PROTEIN"/>
    <property type="match status" value="1"/>
</dbReference>
<protein>
    <submittedName>
        <fullName evidence="3">von Willebrand factor type A</fullName>
    </submittedName>
</protein>
<evidence type="ECO:0000259" key="2">
    <source>
        <dbReference type="PROSITE" id="PS50234"/>
    </source>
</evidence>
<dbReference type="Gene3D" id="3.40.50.410">
    <property type="entry name" value="von Willebrand factor, type A domain"/>
    <property type="match status" value="1"/>
</dbReference>
<feature type="transmembrane region" description="Helical" evidence="1">
    <location>
        <begin position="21"/>
        <end position="44"/>
    </location>
</feature>
<dbReference type="STRING" id="756272.Plabr_0393"/>
<dbReference type="InterPro" id="IPR018705">
    <property type="entry name" value="DUF2134_membrane"/>
</dbReference>
<keyword evidence="1" id="KW-1133">Transmembrane helix</keyword>
<evidence type="ECO:0000313" key="3">
    <source>
        <dbReference type="EMBL" id="ADY58020.1"/>
    </source>
</evidence>
<dbReference type="OrthoDB" id="242905at2"/>
<reference evidence="4" key="1">
    <citation type="submission" date="2011-02" db="EMBL/GenBank/DDBJ databases">
        <title>The complete genome of Planctomyces brasiliensis DSM 5305.</title>
        <authorList>
            <person name="Lucas S."/>
            <person name="Copeland A."/>
            <person name="Lapidus A."/>
            <person name="Bruce D."/>
            <person name="Goodwin L."/>
            <person name="Pitluck S."/>
            <person name="Kyrpides N."/>
            <person name="Mavromatis K."/>
            <person name="Pagani I."/>
            <person name="Ivanova N."/>
            <person name="Ovchinnikova G."/>
            <person name="Lu M."/>
            <person name="Detter J.C."/>
            <person name="Han C."/>
            <person name="Land M."/>
            <person name="Hauser L."/>
            <person name="Markowitz V."/>
            <person name="Cheng J.-F."/>
            <person name="Hugenholtz P."/>
            <person name="Woyke T."/>
            <person name="Wu D."/>
            <person name="Tindall B."/>
            <person name="Pomrenke H.G."/>
            <person name="Brambilla E."/>
            <person name="Klenk H.-P."/>
            <person name="Eisen J.A."/>
        </authorList>
    </citation>
    <scope>NUCLEOTIDE SEQUENCE [LARGE SCALE GENOMIC DNA]</scope>
    <source>
        <strain evidence="4">ATCC 49424 / DSM 5305 / JCM 21570 / IAM 15109 / NBRC 103401 / IFAM 1448</strain>
    </source>
</reference>
<dbReference type="Pfam" id="PF13400">
    <property type="entry name" value="Tad"/>
    <property type="match status" value="1"/>
</dbReference>
<sequence length="396" mass="42858">MQRIIPPPVGQSGLTRRGAMLVLIAALLSVMLILVVFTTDVAYMQLVRTQLHVSTDAAAKAGMEALARTESRGQARVVAKDIFSKNLIGGRELKLHNKDIEFGRTDANPDGTWEFLPNERPFQAIRISVNLDDNRQKGRNGSVPLLFGKVLGQSSFATNHSSVAANLVHEIVLCLDRSHSMCFDETGVDYAYPPGTPSYPAGYITPPNPVGSRWAKLQGAIQVFVDTLDDLQIVPDVGVVTWGSDITLSWSWYPFQGRSFPAVMVDVPLGQNLNLVSPAIAAKLGDIMMGGTNMSSGIDRSVSLLTANGTHSLAQKTIILMSDGQWNAGRNPLDAANDAADKNITIHTIAFLNGDQSVMRQIAERTGGKFFNAPDGESLEDTFKELAKMLPVVLVD</sequence>
<feature type="domain" description="VWFA" evidence="2">
    <location>
        <begin position="170"/>
        <end position="386"/>
    </location>
</feature>
<dbReference type="SUPFAM" id="SSF53300">
    <property type="entry name" value="vWA-like"/>
    <property type="match status" value="1"/>
</dbReference>
<dbReference type="RefSeq" id="WP_013626764.1">
    <property type="nucleotide sequence ID" value="NC_015174.1"/>
</dbReference>
<dbReference type="InterPro" id="IPR036465">
    <property type="entry name" value="vWFA_dom_sf"/>
</dbReference>
<dbReference type="InterPro" id="IPR051266">
    <property type="entry name" value="CLCR"/>
</dbReference>
<evidence type="ECO:0000256" key="1">
    <source>
        <dbReference type="SAM" id="Phobius"/>
    </source>
</evidence>